<keyword evidence="4" id="KW-1185">Reference proteome</keyword>
<sequence>MFITLLPLEDLLDRCRELESLPAAARGPLYGIPFGVKDNIDVAGLPTTAACDAYRYVPGESAPTVQALIDAGGVMVGKTNLDQFAAGLVGTRTPFGTARNPFDDRFIPGGSSSGSGAAVGGGLLSFALGTDTAGSGRVPGHFCGCVGIKPTVGRFSTTGVVQACRALDCVSIFARSVEDGAEVARLMQEAGRKLEDPNWRIRPASLPRFGACTHKSSNGPVTPGQSPVTQRGASSAPATNGHAKPRFRFGVPSAQYLSFAGPGGDDFADGYERLFKEACERLHDQGGEPVVIDFSSFAKTAGMLYTSAFLAERYAGIRQFLESKGKATSKESVASDRRMERVTAAIISGSHSFSAADAFDAFTQLNELKCAARVEMAKVDFLVVPSAAHHYTVAEIDADEKQASTVTWDKNGNLGRFTNFVNLMDMAAIAVPSGILRCKPAPASSTGEVAQRAQHLAKTGNSAPVLPFGITLIGPAWSDDALWEIAAAYHADTGLACGPEGHGVQPYRHKTGSL</sequence>
<dbReference type="PANTHER" id="PTHR11895:SF169">
    <property type="entry name" value="GLUTAMYL-TRNA(GLN) AMIDOTRANSFERASE"/>
    <property type="match status" value="1"/>
</dbReference>
<dbReference type="PANTHER" id="PTHR11895">
    <property type="entry name" value="TRANSAMIDASE"/>
    <property type="match status" value="1"/>
</dbReference>
<proteinExistence type="predicted"/>
<feature type="compositionally biased region" description="Polar residues" evidence="1">
    <location>
        <begin position="214"/>
        <end position="238"/>
    </location>
</feature>
<feature type="region of interest" description="Disordered" evidence="1">
    <location>
        <begin position="213"/>
        <end position="245"/>
    </location>
</feature>
<dbReference type="Gene3D" id="1.20.58.1700">
    <property type="match status" value="1"/>
</dbReference>
<feature type="domain" description="Amidase" evidence="2">
    <location>
        <begin position="23"/>
        <end position="482"/>
    </location>
</feature>
<dbReference type="Proteomes" id="UP001497392">
    <property type="component" value="Unassembled WGS sequence"/>
</dbReference>
<dbReference type="Pfam" id="PF01425">
    <property type="entry name" value="Amidase"/>
    <property type="match status" value="1"/>
</dbReference>
<protein>
    <submittedName>
        <fullName evidence="3">G12566 protein</fullName>
    </submittedName>
</protein>
<evidence type="ECO:0000256" key="1">
    <source>
        <dbReference type="SAM" id="MobiDB-lite"/>
    </source>
</evidence>
<dbReference type="SUPFAM" id="SSF75304">
    <property type="entry name" value="Amidase signature (AS) enzymes"/>
    <property type="match status" value="1"/>
</dbReference>
<dbReference type="Gene3D" id="3.90.1300.10">
    <property type="entry name" value="Amidase signature (AS) domain"/>
    <property type="match status" value="1"/>
</dbReference>
<reference evidence="3 4" key="1">
    <citation type="submission" date="2024-06" db="EMBL/GenBank/DDBJ databases">
        <authorList>
            <person name="Kraege A."/>
            <person name="Thomma B."/>
        </authorList>
    </citation>
    <scope>NUCLEOTIDE SEQUENCE [LARGE SCALE GENOMIC DNA]</scope>
</reference>
<accession>A0ABP1GAP3</accession>
<evidence type="ECO:0000313" key="4">
    <source>
        <dbReference type="Proteomes" id="UP001497392"/>
    </source>
</evidence>
<gene>
    <name evidence="3" type="primary">g12566</name>
    <name evidence="3" type="ORF">VP750_LOCUS11180</name>
</gene>
<dbReference type="EMBL" id="CAXHTA020000020">
    <property type="protein sequence ID" value="CAL5229274.1"/>
    <property type="molecule type" value="Genomic_DNA"/>
</dbReference>
<evidence type="ECO:0000259" key="2">
    <source>
        <dbReference type="Pfam" id="PF01425"/>
    </source>
</evidence>
<dbReference type="InterPro" id="IPR000120">
    <property type="entry name" value="Amidase"/>
</dbReference>
<evidence type="ECO:0000313" key="3">
    <source>
        <dbReference type="EMBL" id="CAL5229274.1"/>
    </source>
</evidence>
<comment type="caution">
    <text evidence="3">The sequence shown here is derived from an EMBL/GenBank/DDBJ whole genome shotgun (WGS) entry which is preliminary data.</text>
</comment>
<dbReference type="InterPro" id="IPR036928">
    <property type="entry name" value="AS_sf"/>
</dbReference>
<dbReference type="InterPro" id="IPR023631">
    <property type="entry name" value="Amidase_dom"/>
</dbReference>
<organism evidence="3 4">
    <name type="scientific">Coccomyxa viridis</name>
    <dbReference type="NCBI Taxonomy" id="1274662"/>
    <lineage>
        <taxon>Eukaryota</taxon>
        <taxon>Viridiplantae</taxon>
        <taxon>Chlorophyta</taxon>
        <taxon>core chlorophytes</taxon>
        <taxon>Trebouxiophyceae</taxon>
        <taxon>Trebouxiophyceae incertae sedis</taxon>
        <taxon>Coccomyxaceae</taxon>
        <taxon>Coccomyxa</taxon>
    </lineage>
</organism>
<name>A0ABP1GAP3_9CHLO</name>